<dbReference type="Pfam" id="PF10431">
    <property type="entry name" value="ClpB_D2-small"/>
    <property type="match status" value="1"/>
</dbReference>
<reference evidence="6" key="1">
    <citation type="submission" date="2023-03" db="EMBL/GenBank/DDBJ databases">
        <title>Massive genome expansion in bonnet fungi (Mycena s.s.) driven by repeated elements and novel gene families across ecological guilds.</title>
        <authorList>
            <consortium name="Lawrence Berkeley National Laboratory"/>
            <person name="Harder C.B."/>
            <person name="Miyauchi S."/>
            <person name="Viragh M."/>
            <person name="Kuo A."/>
            <person name="Thoen E."/>
            <person name="Andreopoulos B."/>
            <person name="Lu D."/>
            <person name="Skrede I."/>
            <person name="Drula E."/>
            <person name="Henrissat B."/>
            <person name="Morin E."/>
            <person name="Kohler A."/>
            <person name="Barry K."/>
            <person name="LaButti K."/>
            <person name="Morin E."/>
            <person name="Salamov A."/>
            <person name="Lipzen A."/>
            <person name="Mereny Z."/>
            <person name="Hegedus B."/>
            <person name="Baldrian P."/>
            <person name="Stursova M."/>
            <person name="Weitz H."/>
            <person name="Taylor A."/>
            <person name="Grigoriev I.V."/>
            <person name="Nagy L.G."/>
            <person name="Martin F."/>
            <person name="Kauserud H."/>
        </authorList>
    </citation>
    <scope>NUCLEOTIDE SEQUENCE</scope>
    <source>
        <strain evidence="6">CBHHK182m</strain>
    </source>
</reference>
<dbReference type="FunFam" id="1.10.8.60:FF:000138">
    <property type="entry name" value="ATP-dependent Clp protease ATP-binding subunit ClpX"/>
    <property type="match status" value="1"/>
</dbReference>
<dbReference type="PANTHER" id="PTHR48102:SF7">
    <property type="entry name" value="ATP-DEPENDENT CLP PROTEASE ATP-BINDING SUBUNIT CLPX-LIKE, MITOCHONDRIAL"/>
    <property type="match status" value="1"/>
</dbReference>
<dbReference type="SMART" id="SM00382">
    <property type="entry name" value="AAA"/>
    <property type="match status" value="1"/>
</dbReference>
<comment type="caution">
    <text evidence="6">The sequence shown here is derived from an EMBL/GenBank/DDBJ whole genome shotgun (WGS) entry which is preliminary data.</text>
</comment>
<dbReference type="GO" id="GO:0005759">
    <property type="term" value="C:mitochondrial matrix"/>
    <property type="evidence" value="ECO:0007669"/>
    <property type="project" value="TreeGrafter"/>
</dbReference>
<dbReference type="NCBIfam" id="NF003745">
    <property type="entry name" value="PRK05342.1"/>
    <property type="match status" value="1"/>
</dbReference>
<dbReference type="InterPro" id="IPR003593">
    <property type="entry name" value="AAA+_ATPase"/>
</dbReference>
<dbReference type="InterPro" id="IPR027417">
    <property type="entry name" value="P-loop_NTPase"/>
</dbReference>
<proteinExistence type="predicted"/>
<feature type="compositionally biased region" description="Polar residues" evidence="3">
    <location>
        <begin position="28"/>
        <end position="42"/>
    </location>
</feature>
<dbReference type="GO" id="GO:0005524">
    <property type="term" value="F:ATP binding"/>
    <property type="evidence" value="ECO:0007669"/>
    <property type="project" value="UniProtKB-KW"/>
</dbReference>
<feature type="domain" description="AAA+ ATPase" evidence="4">
    <location>
        <begin position="146"/>
        <end position="307"/>
    </location>
</feature>
<protein>
    <submittedName>
        <fullName evidence="6">P-loop containing nucleoside triphosphate hydrolase protein</fullName>
    </submittedName>
</protein>
<evidence type="ECO:0000256" key="1">
    <source>
        <dbReference type="ARBA" id="ARBA00022741"/>
    </source>
</evidence>
<accession>A0AAD7KA55</accession>
<dbReference type="InterPro" id="IPR019489">
    <property type="entry name" value="Clp_ATPase_C"/>
</dbReference>
<dbReference type="InterPro" id="IPR050052">
    <property type="entry name" value="ATP-dep_Clp_protease_ClpX"/>
</dbReference>
<organism evidence="6 7">
    <name type="scientific">Mycena metata</name>
    <dbReference type="NCBI Taxonomy" id="1033252"/>
    <lineage>
        <taxon>Eukaryota</taxon>
        <taxon>Fungi</taxon>
        <taxon>Dikarya</taxon>
        <taxon>Basidiomycota</taxon>
        <taxon>Agaricomycotina</taxon>
        <taxon>Agaricomycetes</taxon>
        <taxon>Agaricomycetidae</taxon>
        <taxon>Agaricales</taxon>
        <taxon>Marasmiineae</taxon>
        <taxon>Mycenaceae</taxon>
        <taxon>Mycena</taxon>
    </lineage>
</organism>
<keyword evidence="7" id="KW-1185">Reference proteome</keyword>
<evidence type="ECO:0000259" key="4">
    <source>
        <dbReference type="SMART" id="SM00382"/>
    </source>
</evidence>
<gene>
    <name evidence="6" type="ORF">B0H16DRAFT_1818948</name>
</gene>
<evidence type="ECO:0000259" key="5">
    <source>
        <dbReference type="SMART" id="SM01086"/>
    </source>
</evidence>
<evidence type="ECO:0000256" key="3">
    <source>
        <dbReference type="SAM" id="MobiDB-lite"/>
    </source>
</evidence>
<dbReference type="Pfam" id="PF07724">
    <property type="entry name" value="AAA_2"/>
    <property type="match status" value="1"/>
</dbReference>
<dbReference type="GO" id="GO:0016887">
    <property type="term" value="F:ATP hydrolysis activity"/>
    <property type="evidence" value="ECO:0007669"/>
    <property type="project" value="InterPro"/>
</dbReference>
<dbReference type="Gene3D" id="3.40.50.300">
    <property type="entry name" value="P-loop containing nucleotide triphosphate hydrolases"/>
    <property type="match status" value="1"/>
</dbReference>
<evidence type="ECO:0000313" key="7">
    <source>
        <dbReference type="Proteomes" id="UP001215598"/>
    </source>
</evidence>
<keyword evidence="1" id="KW-0547">Nucleotide-binding</keyword>
<evidence type="ECO:0000256" key="2">
    <source>
        <dbReference type="ARBA" id="ARBA00022840"/>
    </source>
</evidence>
<name>A0AAD7KA55_9AGAR</name>
<dbReference type="Proteomes" id="UP001215598">
    <property type="component" value="Unassembled WGS sequence"/>
</dbReference>
<dbReference type="PANTHER" id="PTHR48102">
    <property type="entry name" value="ATP-DEPENDENT CLP PROTEASE ATP-BINDING SUBUNIT CLPX-LIKE, MITOCHONDRIAL-RELATED"/>
    <property type="match status" value="1"/>
</dbReference>
<dbReference type="SUPFAM" id="SSF52540">
    <property type="entry name" value="P-loop containing nucleoside triphosphate hydrolases"/>
    <property type="match status" value="1"/>
</dbReference>
<dbReference type="Gene3D" id="1.10.8.60">
    <property type="match status" value="1"/>
</dbReference>
<feature type="domain" description="Clp ATPase C-terminal" evidence="5">
    <location>
        <begin position="353"/>
        <end position="446"/>
    </location>
</feature>
<keyword evidence="2" id="KW-0067">ATP-binding</keyword>
<dbReference type="InterPro" id="IPR003959">
    <property type="entry name" value="ATPase_AAA_core"/>
</dbReference>
<feature type="region of interest" description="Disordered" evidence="3">
    <location>
        <begin position="28"/>
        <end position="51"/>
    </location>
</feature>
<dbReference type="SMART" id="SM01086">
    <property type="entry name" value="ClpB_D2-small"/>
    <property type="match status" value="1"/>
</dbReference>
<evidence type="ECO:0000313" key="6">
    <source>
        <dbReference type="EMBL" id="KAJ7781527.1"/>
    </source>
</evidence>
<dbReference type="GO" id="GO:0051603">
    <property type="term" value="P:proteolysis involved in protein catabolic process"/>
    <property type="evidence" value="ECO:0007669"/>
    <property type="project" value="TreeGrafter"/>
</dbReference>
<dbReference type="EMBL" id="JARKIB010000004">
    <property type="protein sequence ID" value="KAJ7781527.1"/>
    <property type="molecule type" value="Genomic_DNA"/>
</dbReference>
<sequence>MTFLGRRFPRLPPRLRSAQYLTRCIRTQAQQQGGPDGYSSSGPERFNRPPGFNTPPFAMATPRQLTDYLNQYVVGQESAKKTLSVAVYNHHQRLQIYTAFRDAQRDAFMHGPEEDFHSGVSTAQIRPTRKPLLARPHPPPPAQLFDKSNVLIIGPTGTGKTLLLRSLARAIDVPFSVSDATTFTQAGYVGDDVDACISRLLAAANGDPVRASWGIVYLDEIDKLARKTGTDGSRDVGGEGVQQSLLRMMEGTTVTVQVKGDGGGKSLGCKSDAVVHVDTTNILFVMSGAFVGLEKLVRARQEASRGSIGFSSKTYFTPAKALDRAVEPADLVKYGFIPEFISRLPSIATLSALTASDLRRILTEVKHSLVSQYTAQFANTGIELKFTSAAVDEICSQAIARGTGARGLRAILENVLLDAMHDLPGSDMRHALVTDATIRGESPVQCWAKSDNSIVAFWETWAAAERKYRESKEERERQKNEPQEE</sequence>
<keyword evidence="6" id="KW-0378">Hydrolase</keyword>
<dbReference type="AlphaFoldDB" id="A0AAD7KA55"/>